<name>A0ABT9A8K2_9BACT</name>
<evidence type="ECO:0000259" key="3">
    <source>
        <dbReference type="Pfam" id="PF18962"/>
    </source>
</evidence>
<keyword evidence="1" id="KW-0732">Signal</keyword>
<dbReference type="InterPro" id="IPR026444">
    <property type="entry name" value="Secre_tail"/>
</dbReference>
<evidence type="ECO:0000313" key="5">
    <source>
        <dbReference type="EMBL" id="MDO7846166.1"/>
    </source>
</evidence>
<gene>
    <name evidence="5" type="ORF">Q5H92_07360</name>
</gene>
<proteinExistence type="predicted"/>
<feature type="signal peptide" evidence="1">
    <location>
        <begin position="1"/>
        <end position="24"/>
    </location>
</feature>
<dbReference type="SUPFAM" id="SSF81296">
    <property type="entry name" value="E set domains"/>
    <property type="match status" value="1"/>
</dbReference>
<dbReference type="Pfam" id="PF17936">
    <property type="entry name" value="Big_6"/>
    <property type="match status" value="1"/>
</dbReference>
<dbReference type="InterPro" id="IPR041498">
    <property type="entry name" value="Big_6"/>
</dbReference>
<evidence type="ECO:0000256" key="1">
    <source>
        <dbReference type="SAM" id="SignalP"/>
    </source>
</evidence>
<feature type="domain" description="Bacterial Ig-like" evidence="4">
    <location>
        <begin position="1763"/>
        <end position="1859"/>
    </location>
</feature>
<dbReference type="Pfam" id="PF19078">
    <property type="entry name" value="Big_12"/>
    <property type="match status" value="2"/>
</dbReference>
<dbReference type="Gene3D" id="2.60.40.1800">
    <property type="match status" value="2"/>
</dbReference>
<comment type="caution">
    <text evidence="5">The sequence shown here is derived from an EMBL/GenBank/DDBJ whole genome shotgun (WGS) entry which is preliminary data.</text>
</comment>
<organism evidence="5 6">
    <name type="scientific">Hymenobacter mellowenesis</name>
    <dbReference type="NCBI Taxonomy" id="3063995"/>
    <lineage>
        <taxon>Bacteria</taxon>
        <taxon>Pseudomonadati</taxon>
        <taxon>Bacteroidota</taxon>
        <taxon>Cytophagia</taxon>
        <taxon>Cytophagales</taxon>
        <taxon>Hymenobacteraceae</taxon>
        <taxon>Hymenobacter</taxon>
    </lineage>
</organism>
<dbReference type="PANTHER" id="PTHR34677">
    <property type="match status" value="1"/>
</dbReference>
<dbReference type="CDD" id="cd22842">
    <property type="entry name" value="Gal_Rha_Lectin_BGal"/>
    <property type="match status" value="1"/>
</dbReference>
<dbReference type="Pfam" id="PF18962">
    <property type="entry name" value="Por_Secre_tail"/>
    <property type="match status" value="1"/>
</dbReference>
<dbReference type="Gene3D" id="2.60.40.10">
    <property type="entry name" value="Immunoglobulins"/>
    <property type="match status" value="3"/>
</dbReference>
<keyword evidence="6" id="KW-1185">Reference proteome</keyword>
<evidence type="ECO:0000259" key="4">
    <source>
        <dbReference type="Pfam" id="PF19078"/>
    </source>
</evidence>
<sequence length="2703" mass="273742">MRLTLQRLLLLLLLPLGMALGARAQLPYTEDFNSDGEAASPARYTTNTASLNTSAVPFANGHYFFRATTNPPQIGGTNVFGTSTTTGFIYSSGTTAAPTGFWAFEGVRSSNEGTSSDQVPAGLLTLKALDVTNYTNLKVSIKFADARGAGYGSYRGVNTVNKQAEVDDKIRIQYSMDAGATWTNLGVFTGANSAAPTYWTAASPTTEVALAGGTELTATFQTFTYDITETGTSLRVRVVADERGGQEELAFDDITVTGMAGAAPPKVENIETGDISYTEGDPSVKVTDNLTVTYASNLSGATVAINSGYRSMQDVLSFTIPTGSSISCTSCGTGANATTSTTGTLTLTGTGTAAQYQQALLSVRYLNSNTTNATGGRRVIRFTVADGSTNSSAQTRAVVVTPILAGPAAMPYTEDFESDGEGTRYSTNTFATTGTNAGALGWFRTSLASPADYSASTFTNISGTSYWYGEGTNNANNPDPALIGFLETQTIDARSYVNLHYQVRLAQGKATQWETDDFIKFYYRVGSSGWVQFGAFYGNGSPGNLQRDANNDGVADSGGTILNNGLTNIDFTLPATLSGIIDFRTVLSSDGDEEMAMDLIQVTGTQQTTVNSIVRASANPTNAATVNYTVTFGAAVTGLTASNFSLTTTGLGGTPTVGTPTQGSGNTWTVPVTTGTGSGTLTLNLANDTNLSYDISTTLPFAGDTYNIDKTAPAAPVVTVPANGSAVNSTTPTISGTAETGSTVTVREGTTVLGTVTATGGSWSLTSATLGQGSHTIAATATDAAGNASTASASVTFTVDTAAPTVSSINRQTPAAATTNATSLTFRVTFSENVTGVDATDFTFITTSGSVSSTGKTVVTVTANSVYDVTVSGVSGTGAVRLDLNASNSGIVDAAGNALSGYITGSTYTIDQTAPTVTSFSSSTGASGSTTTATTFDFSVVFSEAVTGFASTGITVTNGSVTSGPTGSGTGAYTFTVTPTTAGTATTVRIAANAAQDAVGNNSQASASTYSLTLQQPLVATSRSVTVNLAADGTGTLSASSVNNNSTGPGTLIYTIQKIVYGRIPERAAPLTLTTPNGANFTSIRFASYGTPIDNGNGNYSLGPCNAANSLAAAQNAYVGRSSGDMYASNTDTRNSPILGDPCGGTSKFLAVQAAYSPDAASLTYNCTEAGQTQYVLLTVSNGSSTSTSVAQVTVNPSPTISISSVSPNPAQRGATITVSGSNLSGIGSTVTVNGASATVSGLSASGFTFVVPNTATIGAGNLTLTAPCSQTLNTAFTVTAPTVVSVTRLTPSPTATAQVRYQVVFSGSVSGVTVSNFTTTTTGSVTLSGTGVSSTSGSGTTYIVTVNTGTGDGTLTLNVANSTGITPTVSNVPYTAGETYTITKSFVAAPTLRIQAAGSASGNGDVTAFVDVVQVLQSGTSTVVPNGLQNGSFEANNVPANGFKKTVDGVVAAPWSFTGTSGVARYGSAFDSQVPSQPQPLPPNGDAVALIQSAGNNNASISQNLAVPTGSYQVNFQTAQRYYTSVDQRLNVFVNDVFVGSIQTSQTPAYEPFTSASFNVFAPALIATVSTTSASPTSTAPIPFAVSFTDGTNPQSVGTTFTASDVTVSGGTLNAASFSGSGAGPYTFTVTPSGAGTVTVSVAANLANDANNTQNSASNSVSVQYNQPATAAPVITAPTNNSFTNQPVTIAGTAPANSAVVLYSSVNNGAFQAGTPFNASASGTFSLGPATVPDGVYQVYATAQSPNSSVSPNSPTITFTVDTSRPSVVITSSAGASGGSTATTPIPFSVTFSETVNGSFVQGDLSVSGGTIVTGSFSGSGAGPYTFTVTPTGLGSTVSVNVVANVAQDAAGNFNTAAPAAYTLRYAPALSATVSTTSGSPTSTSPIPFRVDFSQSVGSTFVASDVTVSGGTVNAASFSGSGAGPYTFTVTPSTTSSTVTVSLAANVAQDAATTGNTASNSVSVQFQAPTIVVAPASLPGGTQGVAYSATFSTSGGSGTYTYALTGTPIPGLTLTGATLSGTPTASGSYTFTITATDNSAAPGAYSGSRSYTVTIAAPTSVAWNGNVNTDWFNANNWSPNQVPDATTDAIVPTSPSGGRFPVIAANAAQANARNVSIASGATLSMSANTLIIAANLTNNGSFNGFTGSGGSANGGTVALGGSAAATIGGTGTARFWNLTVGTNGTQSTLTGGASVQRVLTLNGNLTAGQPFTLVSDANGTAMVVNNGSAVVTGNLTVQRYIVPDLNPNLGYRHFSAPISTATVGSLATGSFSPVVNPAYNGSATPTLVVPFPTIYGYDQSRLATTTNNLLAFDKGWFSPNATSDPLTVGQGYTVNLAANQTFSLTGPQNNGNVPLNFSRNAGTPTDQAGWQLIGNPYPSPLDWSQVQDTERPGLDRAMYVFASNNPSNPYVGTYGFYNNGVGNISPVLPLGQGFFVRVTAGQTAASLTFKNTHRVTTYANPTYHRNAAETRPLVQLTLRSAAAGTNSDEAFVYFENGATAGVDSQFDAVKLPNSTGLNLASFATGQQLAINGLPTGNATTVTVPLFIGLPATGTYTLNATQVLNFSAGAQPFLRDLQLGTLTDLSVNPTYTFTMNAANTTPRFELVFGPQAVLSTASAALAAQVAVFPNPATKAVFVELPASLRRTAATVALVDAVGRVVRTQALPAGLPTHTLPLTDVATGVYSLRLQTSAGVVVKKLVVE</sequence>
<feature type="domain" description="Bacterial Ig" evidence="2">
    <location>
        <begin position="724"/>
        <end position="792"/>
    </location>
</feature>
<protein>
    <submittedName>
        <fullName evidence="5">Ig-like domain-containing protein</fullName>
    </submittedName>
</protein>
<dbReference type="Gene3D" id="2.60.120.260">
    <property type="entry name" value="Galactose-binding domain-like"/>
    <property type="match status" value="2"/>
</dbReference>
<dbReference type="PANTHER" id="PTHR34677:SF3">
    <property type="entry name" value="BACTERIAL IG-LIKE DOMAIN-CONTAINING PROTEIN"/>
    <property type="match status" value="1"/>
</dbReference>
<dbReference type="InterPro" id="IPR014756">
    <property type="entry name" value="Ig_E-set"/>
</dbReference>
<dbReference type="RefSeq" id="WP_305010855.1">
    <property type="nucleotide sequence ID" value="NZ_JAUQSX010000003.1"/>
</dbReference>
<dbReference type="Proteomes" id="UP001167796">
    <property type="component" value="Unassembled WGS sequence"/>
</dbReference>
<reference evidence="5" key="1">
    <citation type="submission" date="2023-07" db="EMBL/GenBank/DDBJ databases">
        <authorList>
            <person name="Kim M.K."/>
        </authorList>
    </citation>
    <scope>NUCLEOTIDE SEQUENCE</scope>
    <source>
        <strain evidence="5">M29</strain>
    </source>
</reference>
<evidence type="ECO:0000259" key="2">
    <source>
        <dbReference type="Pfam" id="PF17936"/>
    </source>
</evidence>
<dbReference type="EMBL" id="JAUQSX010000003">
    <property type="protein sequence ID" value="MDO7846166.1"/>
    <property type="molecule type" value="Genomic_DNA"/>
</dbReference>
<evidence type="ECO:0000313" key="6">
    <source>
        <dbReference type="Proteomes" id="UP001167796"/>
    </source>
</evidence>
<feature type="chain" id="PRO_5047178292" evidence="1">
    <location>
        <begin position="25"/>
        <end position="2703"/>
    </location>
</feature>
<dbReference type="NCBIfam" id="TIGR04183">
    <property type="entry name" value="Por_Secre_tail"/>
    <property type="match status" value="1"/>
</dbReference>
<dbReference type="InterPro" id="IPR044048">
    <property type="entry name" value="Big_12"/>
</dbReference>
<feature type="domain" description="Secretion system C-terminal sorting" evidence="3">
    <location>
        <begin position="2627"/>
        <end position="2702"/>
    </location>
</feature>
<feature type="domain" description="Bacterial Ig-like" evidence="4">
    <location>
        <begin position="911"/>
        <end position="1008"/>
    </location>
</feature>
<dbReference type="InterPro" id="IPR013783">
    <property type="entry name" value="Ig-like_fold"/>
</dbReference>
<accession>A0ABT9A8K2</accession>